<organism evidence="1 2">
    <name type="scientific">Vibrio palustris</name>
    <dbReference type="NCBI Taxonomy" id="1918946"/>
    <lineage>
        <taxon>Bacteria</taxon>
        <taxon>Pseudomonadati</taxon>
        <taxon>Pseudomonadota</taxon>
        <taxon>Gammaproteobacteria</taxon>
        <taxon>Vibrionales</taxon>
        <taxon>Vibrionaceae</taxon>
        <taxon>Vibrio</taxon>
    </lineage>
</organism>
<dbReference type="InterPro" id="IPR024651">
    <property type="entry name" value="FAD-SLDH_ssu"/>
</dbReference>
<dbReference type="EMBL" id="FUFT01000005">
    <property type="protein sequence ID" value="SJL83911.1"/>
    <property type="molecule type" value="Genomic_DNA"/>
</dbReference>
<protein>
    <submittedName>
        <fullName evidence="1">Fructose dehydrogenase small subunit</fullName>
    </submittedName>
</protein>
<gene>
    <name evidence="1" type="primary">fdhS</name>
    <name evidence="1" type="ORF">VPAL9027_01890</name>
</gene>
<dbReference type="STRING" id="1918946.VPAL9027_01890"/>
<sequence length="172" mass="19240">MNNDSSKNPSSSHDKTRRNIIKGLASTSLLSLFPTFNVIADSLRDDVPDAFVSVSKALTQRDVLPEMLVQRFYQALQATHRGFAQQVMTLEQEMNQFKTQNFADKLSPESQQTAKTILSAWYTGIVGDGPEAQVVTYRNAFEFSAVEEVLTPRSYCPNKPGFWAAKPMEKNA</sequence>
<dbReference type="Pfam" id="PF12318">
    <property type="entry name" value="FAD-SLDH"/>
    <property type="match status" value="1"/>
</dbReference>
<evidence type="ECO:0000313" key="1">
    <source>
        <dbReference type="EMBL" id="SJL83911.1"/>
    </source>
</evidence>
<proteinExistence type="predicted"/>
<dbReference type="Proteomes" id="UP000189475">
    <property type="component" value="Unassembled WGS sequence"/>
</dbReference>
<dbReference type="RefSeq" id="WP_077314318.1">
    <property type="nucleotide sequence ID" value="NZ_AP024888.1"/>
</dbReference>
<keyword evidence="2" id="KW-1185">Reference proteome</keyword>
<dbReference type="AlphaFoldDB" id="A0A1R4B4U3"/>
<accession>A0A1R4B4U3</accession>
<reference evidence="1 2" key="1">
    <citation type="submission" date="2017-02" db="EMBL/GenBank/DDBJ databases">
        <authorList>
            <person name="Peterson S.W."/>
        </authorList>
    </citation>
    <scope>NUCLEOTIDE SEQUENCE [LARGE SCALE GENOMIC DNA]</scope>
    <source>
        <strain evidence="1 2">CECT 9027</strain>
    </source>
</reference>
<evidence type="ECO:0000313" key="2">
    <source>
        <dbReference type="Proteomes" id="UP000189475"/>
    </source>
</evidence>
<dbReference type="OrthoDB" id="6162173at2"/>
<name>A0A1R4B4U3_9VIBR</name>